<feature type="non-terminal residue" evidence="7">
    <location>
        <position position="148"/>
    </location>
</feature>
<dbReference type="eggNOG" id="KOG0014">
    <property type="taxonomic scope" value="Eukaryota"/>
</dbReference>
<gene>
    <name evidence="7" type="ORF">EUTSA_v10015598mg</name>
</gene>
<dbReference type="SUPFAM" id="SSF55455">
    <property type="entry name" value="SRF-like"/>
    <property type="match status" value="1"/>
</dbReference>
<keyword evidence="2" id="KW-0805">Transcription regulation</keyword>
<protein>
    <recommendedName>
        <fullName evidence="6">MADS-box domain-containing protein</fullName>
    </recommendedName>
</protein>
<feature type="domain" description="MADS-box" evidence="6">
    <location>
        <begin position="1"/>
        <end position="61"/>
    </location>
</feature>
<dbReference type="GO" id="GO:0005634">
    <property type="term" value="C:nucleus"/>
    <property type="evidence" value="ECO:0007669"/>
    <property type="project" value="UniProtKB-SubCell"/>
</dbReference>
<evidence type="ECO:0000256" key="4">
    <source>
        <dbReference type="ARBA" id="ARBA00023163"/>
    </source>
</evidence>
<sequence length="148" mass="16957">MGLCKLVIKRLAHAQRRQSSFSKRRSGLLKKARQLSTLCKAEVAVIVFSNSGKLFQFSSTGMTQTLMRYENYQLSTDAPLITSKAAISHAYEISKLQERHWYGTYSPLCCQFHFPHLQGKKLNIMSMKVLQHLEHQLNAALISEKERN</sequence>
<dbReference type="EMBL" id="KI517464">
    <property type="protein sequence ID" value="ESQ43571.1"/>
    <property type="molecule type" value="Genomic_DNA"/>
</dbReference>
<dbReference type="AlphaFoldDB" id="V4NC98"/>
<dbReference type="GO" id="GO:0003677">
    <property type="term" value="F:DNA binding"/>
    <property type="evidence" value="ECO:0007669"/>
    <property type="project" value="UniProtKB-KW"/>
</dbReference>
<keyword evidence="3" id="KW-0238">DNA-binding</keyword>
<dbReference type="InterPro" id="IPR002100">
    <property type="entry name" value="TF_MADSbox"/>
</dbReference>
<dbReference type="GO" id="GO:0046983">
    <property type="term" value="F:protein dimerization activity"/>
    <property type="evidence" value="ECO:0007669"/>
    <property type="project" value="InterPro"/>
</dbReference>
<dbReference type="InterPro" id="IPR036879">
    <property type="entry name" value="TF_MADSbox_sf"/>
</dbReference>
<dbReference type="InterPro" id="IPR050142">
    <property type="entry name" value="MADS-box/MEF2_TF"/>
</dbReference>
<dbReference type="PROSITE" id="PS50066">
    <property type="entry name" value="MADS_BOX_2"/>
    <property type="match status" value="1"/>
</dbReference>
<evidence type="ECO:0000256" key="1">
    <source>
        <dbReference type="ARBA" id="ARBA00004123"/>
    </source>
</evidence>
<dbReference type="OMA" id="HAYEISK"/>
<dbReference type="STRING" id="72664.V4NC98"/>
<evidence type="ECO:0000313" key="7">
    <source>
        <dbReference type="EMBL" id="ESQ43571.1"/>
    </source>
</evidence>
<dbReference type="Gene3D" id="3.40.1810.10">
    <property type="entry name" value="Transcription factor, MADS-box"/>
    <property type="match status" value="1"/>
</dbReference>
<evidence type="ECO:0000259" key="6">
    <source>
        <dbReference type="PROSITE" id="PS50066"/>
    </source>
</evidence>
<dbReference type="PRINTS" id="PR00404">
    <property type="entry name" value="MADSDOMAIN"/>
</dbReference>
<proteinExistence type="predicted"/>
<evidence type="ECO:0000313" key="8">
    <source>
        <dbReference type="Proteomes" id="UP000030689"/>
    </source>
</evidence>
<dbReference type="SMART" id="SM00432">
    <property type="entry name" value="MADS"/>
    <property type="match status" value="1"/>
</dbReference>
<keyword evidence="5" id="KW-0539">Nucleus</keyword>
<evidence type="ECO:0000256" key="3">
    <source>
        <dbReference type="ARBA" id="ARBA00023125"/>
    </source>
</evidence>
<dbReference type="Pfam" id="PF00319">
    <property type="entry name" value="SRF-TF"/>
    <property type="match status" value="1"/>
</dbReference>
<dbReference type="KEGG" id="eus:EUTSA_v10015598mg"/>
<organism evidence="7 8">
    <name type="scientific">Eutrema salsugineum</name>
    <name type="common">Saltwater cress</name>
    <name type="synonym">Sisymbrium salsugineum</name>
    <dbReference type="NCBI Taxonomy" id="72664"/>
    <lineage>
        <taxon>Eukaryota</taxon>
        <taxon>Viridiplantae</taxon>
        <taxon>Streptophyta</taxon>
        <taxon>Embryophyta</taxon>
        <taxon>Tracheophyta</taxon>
        <taxon>Spermatophyta</taxon>
        <taxon>Magnoliopsida</taxon>
        <taxon>eudicotyledons</taxon>
        <taxon>Gunneridae</taxon>
        <taxon>Pentapetalae</taxon>
        <taxon>rosids</taxon>
        <taxon>malvids</taxon>
        <taxon>Brassicales</taxon>
        <taxon>Brassicaceae</taxon>
        <taxon>Eutremeae</taxon>
        <taxon>Eutrema</taxon>
    </lineage>
</organism>
<evidence type="ECO:0000256" key="5">
    <source>
        <dbReference type="ARBA" id="ARBA00023242"/>
    </source>
</evidence>
<comment type="subcellular location">
    <subcellularLocation>
        <location evidence="1">Nucleus</location>
    </subcellularLocation>
</comment>
<dbReference type="Proteomes" id="UP000030689">
    <property type="component" value="Unassembled WGS sequence"/>
</dbReference>
<dbReference type="Gramene" id="ESQ43571">
    <property type="protein sequence ID" value="ESQ43571"/>
    <property type="gene ID" value="EUTSA_v10015598mg"/>
</dbReference>
<reference evidence="7 8" key="1">
    <citation type="journal article" date="2013" name="Front. Plant Sci.">
        <title>The Reference Genome of the Halophytic Plant Eutrema salsugineum.</title>
        <authorList>
            <person name="Yang R."/>
            <person name="Jarvis D.E."/>
            <person name="Chen H."/>
            <person name="Beilstein M.A."/>
            <person name="Grimwood J."/>
            <person name="Jenkins J."/>
            <person name="Shu S."/>
            <person name="Prochnik S."/>
            <person name="Xin M."/>
            <person name="Ma C."/>
            <person name="Schmutz J."/>
            <person name="Wing R.A."/>
            <person name="Mitchell-Olds T."/>
            <person name="Schumaker K.S."/>
            <person name="Wang X."/>
        </authorList>
    </citation>
    <scope>NUCLEOTIDE SEQUENCE [LARGE SCALE GENOMIC DNA]</scope>
</reference>
<keyword evidence="8" id="KW-1185">Reference proteome</keyword>
<dbReference type="PANTHER" id="PTHR48019">
    <property type="entry name" value="SERUM RESPONSE FACTOR HOMOLOG"/>
    <property type="match status" value="1"/>
</dbReference>
<accession>V4NC98</accession>
<name>V4NC98_EUTSA</name>
<evidence type="ECO:0000256" key="2">
    <source>
        <dbReference type="ARBA" id="ARBA00023015"/>
    </source>
</evidence>
<keyword evidence="4" id="KW-0804">Transcription</keyword>